<keyword evidence="2" id="KW-0677">Repeat</keyword>
<name>A0A6N4A7L5_OENOE</name>
<dbReference type="RefSeq" id="WP_071449052.1">
    <property type="nucleotide sequence ID" value="NZ_MLOK01000049.1"/>
</dbReference>
<dbReference type="EMBL" id="MLOK01000049">
    <property type="protein sequence ID" value="OIM20774.1"/>
    <property type="molecule type" value="Genomic_DNA"/>
</dbReference>
<gene>
    <name evidence="4" type="ORF">ATX59_07340</name>
</gene>
<dbReference type="InterPro" id="IPR038200">
    <property type="entry name" value="GW_dom_sf"/>
</dbReference>
<organism evidence="4 5">
    <name type="scientific">Oenococcus oeni</name>
    <name type="common">Leuconostoc oenos</name>
    <dbReference type="NCBI Taxonomy" id="1247"/>
    <lineage>
        <taxon>Bacteria</taxon>
        <taxon>Bacillati</taxon>
        <taxon>Bacillota</taxon>
        <taxon>Bacilli</taxon>
        <taxon>Lactobacillales</taxon>
        <taxon>Lactobacillaceae</taxon>
        <taxon>Oenococcus</taxon>
    </lineage>
</organism>
<accession>A0A6N4A7L5</accession>
<dbReference type="AlphaFoldDB" id="A0A6N4A7L5"/>
<dbReference type="Pfam" id="PF06458">
    <property type="entry name" value="MucBP"/>
    <property type="match status" value="1"/>
</dbReference>
<feature type="domain" description="GW" evidence="3">
    <location>
        <begin position="24"/>
        <end position="110"/>
    </location>
</feature>
<reference evidence="4 5" key="1">
    <citation type="journal article" date="2016" name="BMC Genomics">
        <title>Consensus pan-genome assembly of the specialised wine bacterium Oenococcus oeni.</title>
        <authorList>
            <person name="Sternes P.R."/>
            <person name="Borneman A.R."/>
        </authorList>
    </citation>
    <scope>NUCLEOTIDE SEQUENCE [LARGE SCALE GENOMIC DNA]</scope>
    <source>
        <strain evidence="4 5">AWRIB661</strain>
    </source>
</reference>
<feature type="domain" description="GW" evidence="3">
    <location>
        <begin position="206"/>
        <end position="292"/>
    </location>
</feature>
<dbReference type="InterPro" id="IPR009459">
    <property type="entry name" value="MucBP_dom"/>
</dbReference>
<dbReference type="Gene3D" id="2.30.30.170">
    <property type="match status" value="3"/>
</dbReference>
<proteinExistence type="predicted"/>
<protein>
    <recommendedName>
        <fullName evidence="3">GW domain-containing protein</fullName>
    </recommendedName>
</protein>
<keyword evidence="1" id="KW-0732">Signal</keyword>
<evidence type="ECO:0000313" key="4">
    <source>
        <dbReference type="EMBL" id="OIM20774.1"/>
    </source>
</evidence>
<evidence type="ECO:0000256" key="1">
    <source>
        <dbReference type="ARBA" id="ARBA00022729"/>
    </source>
</evidence>
<feature type="non-terminal residue" evidence="4">
    <location>
        <position position="1"/>
    </location>
</feature>
<evidence type="ECO:0000259" key="3">
    <source>
        <dbReference type="PROSITE" id="PS51780"/>
    </source>
</evidence>
<comment type="caution">
    <text evidence="4">The sequence shown here is derived from an EMBL/GenBank/DDBJ whole genome shotgun (WGS) entry which is preliminary data.</text>
</comment>
<dbReference type="PROSITE" id="PS51780">
    <property type="entry name" value="GW"/>
    <property type="match status" value="3"/>
</dbReference>
<dbReference type="SUPFAM" id="SSF82057">
    <property type="entry name" value="Prokaryotic SH3-related domain"/>
    <property type="match status" value="3"/>
</dbReference>
<dbReference type="Gene3D" id="3.10.20.320">
    <property type="entry name" value="Putative peptidoglycan bound protein (lpxtg motif)"/>
    <property type="match status" value="1"/>
</dbReference>
<dbReference type="Pfam" id="PF13457">
    <property type="entry name" value="GW"/>
    <property type="match status" value="4"/>
</dbReference>
<feature type="domain" description="GW" evidence="3">
    <location>
        <begin position="115"/>
        <end position="201"/>
    </location>
</feature>
<evidence type="ECO:0000256" key="2">
    <source>
        <dbReference type="ARBA" id="ARBA00022737"/>
    </source>
</evidence>
<dbReference type="InterPro" id="IPR025987">
    <property type="entry name" value="GW_dom"/>
</dbReference>
<evidence type="ECO:0000313" key="5">
    <source>
        <dbReference type="Proteomes" id="UP000181728"/>
    </source>
</evidence>
<sequence>AKITYNNKTYWVDARAVFDSITSKETNLSYYATINEATRNDALYTAPALTSVASMTSTGSAKAFDQDAVKVLEIDTTLRNSNDQKYQYAEVTNGTNTYWVDVRALNTTSFAKITSSKSEGYSAYINEGTRKDSIYNDGPALTSPTTLTASALAKTVNGDQVEVIALDATIRSNGSKYTYLEVKDGSNTYWIDSRAVTAYNFDSITNQQTVNETATINEGSRSDGLYNAPALTNPSSLTATALAKTLNGDKVTVTEIDTTKRSSTGLSYQYAKITYNGKTYWVDARALNGVTYQGTITIEYEDENCNQIATPTTVTKNIYSEYTTSPEIISGYTVNLNKTQGATDGMTFATQTVVYVYDKNTATTTDLVSGQGQGTDSNRWVVGTDVQPGWYKITPINLGTNDWIGLDATTSGTINDNDFYADLGNGNGKLSSYHAYLTTGQVLEMQDSDVSGTTDQGLYLEALSTRSSTTAISSGTLGAGIYEVGVDIQPGTYTVADLLGDGYLSTEDGNVNLDLGTDYGDTSTATITLKTGEMLTSSINELSINQK</sequence>
<dbReference type="Proteomes" id="UP000181728">
    <property type="component" value="Unassembled WGS sequence"/>
</dbReference>